<feature type="chain" id="PRO_5011752675" evidence="2">
    <location>
        <begin position="25"/>
        <end position="100"/>
    </location>
</feature>
<dbReference type="OrthoDB" id="9808309at2"/>
<evidence type="ECO:0000256" key="1">
    <source>
        <dbReference type="SAM" id="MobiDB-lite"/>
    </source>
</evidence>
<dbReference type="AlphaFoldDB" id="A0A1G7LMH3"/>
<organism evidence="3 4">
    <name type="scientific">Sulfitobacter delicatus</name>
    <dbReference type="NCBI Taxonomy" id="218672"/>
    <lineage>
        <taxon>Bacteria</taxon>
        <taxon>Pseudomonadati</taxon>
        <taxon>Pseudomonadota</taxon>
        <taxon>Alphaproteobacteria</taxon>
        <taxon>Rhodobacterales</taxon>
        <taxon>Roseobacteraceae</taxon>
        <taxon>Sulfitobacter</taxon>
    </lineage>
</organism>
<reference evidence="4" key="1">
    <citation type="submission" date="2016-10" db="EMBL/GenBank/DDBJ databases">
        <authorList>
            <person name="Varghese N."/>
            <person name="Submissions S."/>
        </authorList>
    </citation>
    <scope>NUCLEOTIDE SEQUENCE [LARGE SCALE GENOMIC DNA]</scope>
    <source>
        <strain evidence="4">DSM 16477</strain>
    </source>
</reference>
<name>A0A1G7LMH3_9RHOB</name>
<protein>
    <submittedName>
        <fullName evidence="3">Uncharacterized membrane protein</fullName>
    </submittedName>
</protein>
<keyword evidence="2" id="KW-0732">Signal</keyword>
<accession>A0A1G7LMH3</accession>
<dbReference type="EMBL" id="FNBP01000002">
    <property type="protein sequence ID" value="SDF50737.1"/>
    <property type="molecule type" value="Genomic_DNA"/>
</dbReference>
<gene>
    <name evidence="3" type="ORF">SAMN04489759_102347</name>
</gene>
<sequence>MSNTLKTAAIAGAVAAAMSTHATAVQAASQEKCYGVSLAGENDCAAGPGTTCAGTSVKDYQGNAWTLVDEGTCTEMDLPEMADGTERQGSLEPLDRDLPA</sequence>
<dbReference type="STRING" id="218672.SAMN04489759_102347"/>
<evidence type="ECO:0000256" key="2">
    <source>
        <dbReference type="SAM" id="SignalP"/>
    </source>
</evidence>
<dbReference type="RefSeq" id="WP_093739775.1">
    <property type="nucleotide sequence ID" value="NZ_FNBP01000002.1"/>
</dbReference>
<evidence type="ECO:0000313" key="4">
    <source>
        <dbReference type="Proteomes" id="UP000199399"/>
    </source>
</evidence>
<dbReference type="Pfam" id="PF10048">
    <property type="entry name" value="DUF2282"/>
    <property type="match status" value="1"/>
</dbReference>
<evidence type="ECO:0000313" key="3">
    <source>
        <dbReference type="EMBL" id="SDF50737.1"/>
    </source>
</evidence>
<dbReference type="Proteomes" id="UP000199399">
    <property type="component" value="Unassembled WGS sequence"/>
</dbReference>
<proteinExistence type="predicted"/>
<keyword evidence="4" id="KW-1185">Reference proteome</keyword>
<dbReference type="InterPro" id="IPR018740">
    <property type="entry name" value="DUF2282_membr"/>
</dbReference>
<feature type="signal peptide" evidence="2">
    <location>
        <begin position="1"/>
        <end position="24"/>
    </location>
</feature>
<feature type="region of interest" description="Disordered" evidence="1">
    <location>
        <begin position="80"/>
        <end position="100"/>
    </location>
</feature>